<dbReference type="EMBL" id="VDFR01000034">
    <property type="protein sequence ID" value="TNC48624.1"/>
    <property type="molecule type" value="Genomic_DNA"/>
</dbReference>
<keyword evidence="1" id="KW-0472">Membrane</keyword>
<reference evidence="2 4" key="1">
    <citation type="submission" date="2019-05" db="EMBL/GenBank/DDBJ databases">
        <title>Mumia sp. nov., isolated from the intestinal contents of plateau pika (Ochotona curzoniae) in the Qinghai-Tibet plateau of China.</title>
        <authorList>
            <person name="Tian Z."/>
        </authorList>
    </citation>
    <scope>NUCLEOTIDE SEQUENCE [LARGE SCALE GENOMIC DNA]</scope>
    <source>
        <strain evidence="4">527</strain>
        <strain evidence="2">Z527</strain>
    </source>
</reference>
<evidence type="ECO:0000256" key="1">
    <source>
        <dbReference type="SAM" id="Phobius"/>
    </source>
</evidence>
<dbReference type="AlphaFoldDB" id="A0A5C4MIV7"/>
<evidence type="ECO:0000313" key="4">
    <source>
        <dbReference type="Proteomes" id="UP000306740"/>
    </source>
</evidence>
<dbReference type="InterPro" id="IPR058061">
    <property type="entry name" value="SCO4848-like"/>
</dbReference>
<dbReference type="NCBIfam" id="NF046117">
    <property type="entry name" value="SCO4848_fam"/>
    <property type="match status" value="1"/>
</dbReference>
<accession>A0A5C4MIV7</accession>
<dbReference type="OrthoDB" id="4954985at2"/>
<dbReference type="EMBL" id="VDFR01000080">
    <property type="protein sequence ID" value="TNC43595.1"/>
    <property type="molecule type" value="Genomic_DNA"/>
</dbReference>
<protein>
    <recommendedName>
        <fullName evidence="5">Integral membrane protein</fullName>
    </recommendedName>
</protein>
<keyword evidence="1" id="KW-1133">Transmembrane helix</keyword>
<keyword evidence="1" id="KW-0812">Transmembrane</keyword>
<gene>
    <name evidence="3" type="ORF">FHE65_06860</name>
    <name evidence="2" type="ORF">FHE65_18235</name>
</gene>
<comment type="caution">
    <text evidence="2">The sequence shown here is derived from an EMBL/GenBank/DDBJ whole genome shotgun (WGS) entry which is preliminary data.</text>
</comment>
<dbReference type="Proteomes" id="UP000306740">
    <property type="component" value="Unassembled WGS sequence"/>
</dbReference>
<sequence>MISRRAAWFLVLAGVFNIVIWPRFGLAIWNDERAWEGAVGDSTPTGFLWVHAVLIVAAVTIAIGVLLVALNALRSRRRRPA</sequence>
<evidence type="ECO:0008006" key="5">
    <source>
        <dbReference type="Google" id="ProtNLM"/>
    </source>
</evidence>
<dbReference type="Pfam" id="PF26606">
    <property type="entry name" value="SCO4848"/>
    <property type="match status" value="1"/>
</dbReference>
<dbReference type="RefSeq" id="WP_139086717.1">
    <property type="nucleotide sequence ID" value="NZ_VDFR01000034.1"/>
</dbReference>
<evidence type="ECO:0000313" key="2">
    <source>
        <dbReference type="EMBL" id="TNC43595.1"/>
    </source>
</evidence>
<organism evidence="2 4">
    <name type="scientific">Mumia zhuanghuii</name>
    <dbReference type="NCBI Taxonomy" id="2585211"/>
    <lineage>
        <taxon>Bacteria</taxon>
        <taxon>Bacillati</taxon>
        <taxon>Actinomycetota</taxon>
        <taxon>Actinomycetes</taxon>
        <taxon>Propionibacteriales</taxon>
        <taxon>Nocardioidaceae</taxon>
        <taxon>Mumia</taxon>
    </lineage>
</organism>
<feature type="transmembrane region" description="Helical" evidence="1">
    <location>
        <begin position="7"/>
        <end position="29"/>
    </location>
</feature>
<feature type="transmembrane region" description="Helical" evidence="1">
    <location>
        <begin position="49"/>
        <end position="73"/>
    </location>
</feature>
<proteinExistence type="predicted"/>
<name>A0A5C4MIV7_9ACTN</name>
<evidence type="ECO:0000313" key="3">
    <source>
        <dbReference type="EMBL" id="TNC48624.1"/>
    </source>
</evidence>